<keyword evidence="7" id="KW-1185">Reference proteome</keyword>
<dbReference type="PIRSF" id="PIRSF036382">
    <property type="entry name" value="RR_antiterm"/>
    <property type="match status" value="1"/>
</dbReference>
<keyword evidence="3" id="KW-0597">Phosphoprotein</keyword>
<evidence type="ECO:0000259" key="4">
    <source>
        <dbReference type="PROSITE" id="PS50110"/>
    </source>
</evidence>
<dbReference type="SUPFAM" id="SSF52172">
    <property type="entry name" value="CheY-like"/>
    <property type="match status" value="1"/>
</dbReference>
<evidence type="ECO:0000313" key="6">
    <source>
        <dbReference type="EMBL" id="TEB07473.1"/>
    </source>
</evidence>
<organism evidence="6 7">
    <name type="scientific">Pelotomaculum schinkii</name>
    <dbReference type="NCBI Taxonomy" id="78350"/>
    <lineage>
        <taxon>Bacteria</taxon>
        <taxon>Bacillati</taxon>
        <taxon>Bacillota</taxon>
        <taxon>Clostridia</taxon>
        <taxon>Eubacteriales</taxon>
        <taxon>Desulfotomaculaceae</taxon>
        <taxon>Pelotomaculum</taxon>
    </lineage>
</organism>
<dbReference type="SMART" id="SM01012">
    <property type="entry name" value="ANTAR"/>
    <property type="match status" value="1"/>
</dbReference>
<feature type="modified residue" description="4-aspartylphosphate" evidence="3">
    <location>
        <position position="76"/>
    </location>
</feature>
<reference evidence="6 7" key="1">
    <citation type="journal article" date="2018" name="Environ. Microbiol.">
        <title>Novel energy conservation strategies and behaviour of Pelotomaculum schinkii driving syntrophic propionate catabolism.</title>
        <authorList>
            <person name="Hidalgo-Ahumada C.A.P."/>
            <person name="Nobu M.K."/>
            <person name="Narihiro T."/>
            <person name="Tamaki H."/>
            <person name="Liu W.T."/>
            <person name="Kamagata Y."/>
            <person name="Stams A.J.M."/>
            <person name="Imachi H."/>
            <person name="Sousa D.Z."/>
        </authorList>
    </citation>
    <scope>NUCLEOTIDE SEQUENCE [LARGE SCALE GENOMIC DNA]</scope>
    <source>
        <strain evidence="6 7">HH</strain>
    </source>
</reference>
<dbReference type="Pfam" id="PF00072">
    <property type="entry name" value="Response_reg"/>
    <property type="match status" value="1"/>
</dbReference>
<accession>A0A4Y7RFB6</accession>
<dbReference type="PROSITE" id="PS50110">
    <property type="entry name" value="RESPONSE_REGULATORY"/>
    <property type="match status" value="1"/>
</dbReference>
<dbReference type="InterPro" id="IPR008327">
    <property type="entry name" value="Sig_transdc_resp-reg_antiterm"/>
</dbReference>
<dbReference type="GO" id="GO:0003723">
    <property type="term" value="F:RNA binding"/>
    <property type="evidence" value="ECO:0007669"/>
    <property type="project" value="InterPro"/>
</dbReference>
<sequence>MEAREDFTGIMLGIFLGKVRHMFGTRVVIADGDPENRQKFKEILTHAGYMVVGLVEDGRSALKVIFQNEPDVVIMDARLPGAEGLEIARIIEEHRAAPVILLTEAHEQELVSEAATTWIFGYLIKPVEEKQLFMAIEIAIASYKKIIKLEEENKRLRQTLEERKLVERAKGLLMEAKNMSEREAYKYMQRKSMDNCVPIARIARRIIISLKK</sequence>
<evidence type="ECO:0000256" key="3">
    <source>
        <dbReference type="PROSITE-ProRule" id="PRU00169"/>
    </source>
</evidence>
<dbReference type="Pfam" id="PF03861">
    <property type="entry name" value="ANTAR"/>
    <property type="match status" value="1"/>
</dbReference>
<proteinExistence type="predicted"/>
<dbReference type="PANTHER" id="PTHR43367:SF1">
    <property type="entry name" value="TWO-COMPONENT RESPONSE REGULATOR-LIKE APRR6-RELATED"/>
    <property type="match status" value="1"/>
</dbReference>
<dbReference type="Proteomes" id="UP000298324">
    <property type="component" value="Unassembled WGS sequence"/>
</dbReference>
<dbReference type="PROSITE" id="PS50921">
    <property type="entry name" value="ANTAR"/>
    <property type="match status" value="1"/>
</dbReference>
<evidence type="ECO:0000256" key="1">
    <source>
        <dbReference type="ARBA" id="ARBA00018672"/>
    </source>
</evidence>
<name>A0A4Y7RFB6_9FIRM</name>
<comment type="caution">
    <text evidence="6">The sequence shown here is derived from an EMBL/GenBank/DDBJ whole genome shotgun (WGS) entry which is preliminary data.</text>
</comment>
<protein>
    <recommendedName>
        <fullName evidence="1">Stage 0 sporulation protein A homolog</fullName>
    </recommendedName>
</protein>
<dbReference type="InterPro" id="IPR036388">
    <property type="entry name" value="WH-like_DNA-bd_sf"/>
</dbReference>
<comment type="function">
    <text evidence="2">May play the central regulatory role in sporulation. It may be an element of the effector pathway responsible for the activation of sporulation genes in response to nutritional stress. Spo0A may act in concert with spo0H (a sigma factor) to control the expression of some genes that are critical to the sporulation process.</text>
</comment>
<evidence type="ECO:0000256" key="2">
    <source>
        <dbReference type="ARBA" id="ARBA00024867"/>
    </source>
</evidence>
<dbReference type="SMART" id="SM00448">
    <property type="entry name" value="REC"/>
    <property type="match status" value="1"/>
</dbReference>
<feature type="domain" description="Response regulatory" evidence="4">
    <location>
        <begin position="26"/>
        <end position="140"/>
    </location>
</feature>
<dbReference type="Gene3D" id="1.10.10.10">
    <property type="entry name" value="Winged helix-like DNA-binding domain superfamily/Winged helix DNA-binding domain"/>
    <property type="match status" value="1"/>
</dbReference>
<dbReference type="InterPro" id="IPR011006">
    <property type="entry name" value="CheY-like_superfamily"/>
</dbReference>
<dbReference type="InterPro" id="IPR001789">
    <property type="entry name" value="Sig_transdc_resp-reg_receiver"/>
</dbReference>
<evidence type="ECO:0000259" key="5">
    <source>
        <dbReference type="PROSITE" id="PS50921"/>
    </source>
</evidence>
<gene>
    <name evidence="6" type="primary">pdtaR_2</name>
    <name evidence="6" type="ORF">Psch_01027</name>
</gene>
<dbReference type="Gene3D" id="3.40.50.2300">
    <property type="match status" value="1"/>
</dbReference>
<dbReference type="InterPro" id="IPR005561">
    <property type="entry name" value="ANTAR"/>
</dbReference>
<dbReference type="AlphaFoldDB" id="A0A4Y7RFB6"/>
<dbReference type="PANTHER" id="PTHR43367">
    <property type="match status" value="1"/>
</dbReference>
<dbReference type="RefSeq" id="WP_243120614.1">
    <property type="nucleotide sequence ID" value="NZ_QFGA01000001.1"/>
</dbReference>
<evidence type="ECO:0000313" key="7">
    <source>
        <dbReference type="Proteomes" id="UP000298324"/>
    </source>
</evidence>
<feature type="domain" description="ANTAR" evidence="5">
    <location>
        <begin position="146"/>
        <end position="207"/>
    </location>
</feature>
<dbReference type="GO" id="GO:0000160">
    <property type="term" value="P:phosphorelay signal transduction system"/>
    <property type="evidence" value="ECO:0007669"/>
    <property type="project" value="InterPro"/>
</dbReference>
<dbReference type="EMBL" id="QFGA01000001">
    <property type="protein sequence ID" value="TEB07473.1"/>
    <property type="molecule type" value="Genomic_DNA"/>
</dbReference>